<sequence>MPIGHRRPTRLGSAVATVSSVLALTAGAALSLPSDEAQAAQATAGTATEGVPTAGTTAVGNDVAIPVPDTDVDRRISVLASTRIGVLYQEEGTDGYVWSQTGKVVPALDGVPAEDIVDTHDEYDRIAYRTTGADGRTTFVWYWLNDGIKRTMTVPSGYENPRLSSGFVVVSHRLEDGSYEYRVLRGNGTGGAYDVLVRLPEGATAEAAPEVLAHDGNDLVIRYQKDGQAAYGIVNGISGAVQPLQATGAASSFRLTDSWVTWFTREGEDGIRIRARSSAGGAPGIRAVPTTSEDSEVLTFMTGDHLLWWEGPGSPLYTKPLSGGEPKVAVAEAERVAQAGENVTAVGRAVAGGPRALYDLYPDGTGALFVFAEHEVTPVHHDGSVTALDLDRGTVRLLNSLRGTQTLHSQDIGTAMAPAGGAALTSAATSATTGPGRFADGGDEGLAQLATDPATGKDVLTTADDPDGAITLPGSDGRILDASPQYVLYAGNGGTGRQYVVDIAAGTVVREQAAKAAALDHATLWTPSTTAGKVVATSLRTGKTVRTLDIGSGCVPDDLRTNGTLLYWSCAAQKKAGVKNLGGMGQAYSAPVGDVLLGDGFYGYYNAAEGSIELREVINDVNLPLDEITGVAPTEAADTRGVTWAIDPRSNKVAYLGADGTVHVVRAYMGIGLPSRLSVPDSTVPASFAADGGAARWNSRWWLSKPAASWKVTLKSATTKAVVRTWTGGATRGSVAVSWDGKAQTDGALVTNGSYTWTLTAVPADGAGDPLSSSGTVKVTGAAAVRRDHAGSDGIGDVLTLNSKGDLTIQQGNGKGALSGKVSGAGWPTSITAAPFGDLDGDRCNDVLVRYSSGTLRGFRPGCGKAVTPKTAYTTLGTGFQQYNVLTSPGDVTGDKRADLIARNSKTGAVYLYKGTSSGKLSSRVKLYANWNGYKKIVGAGDLNGDGHGDLLVQNKSNELWRYDGTGKGPFKARVKVAGNWGSAYNAVVGAGDLTGDGKADLVSRDTSGNLWRSSGNGKGSFGARTKIATGWKGYKGVF</sequence>
<feature type="signal peptide" evidence="2">
    <location>
        <begin position="1"/>
        <end position="28"/>
    </location>
</feature>
<dbReference type="AlphaFoldDB" id="A0A918PW84"/>
<dbReference type="Pfam" id="PF13517">
    <property type="entry name" value="FG-GAP_3"/>
    <property type="match status" value="1"/>
</dbReference>
<dbReference type="InterPro" id="IPR013517">
    <property type="entry name" value="FG-GAP"/>
</dbReference>
<reference evidence="3" key="1">
    <citation type="journal article" date="2014" name="Int. J. Syst. Evol. Microbiol.">
        <title>Complete genome sequence of Corynebacterium casei LMG S-19264T (=DSM 44701T), isolated from a smear-ripened cheese.</title>
        <authorList>
            <consortium name="US DOE Joint Genome Institute (JGI-PGF)"/>
            <person name="Walter F."/>
            <person name="Albersmeier A."/>
            <person name="Kalinowski J."/>
            <person name="Ruckert C."/>
        </authorList>
    </citation>
    <scope>NUCLEOTIDE SEQUENCE</scope>
    <source>
        <strain evidence="3">JCM 4815</strain>
    </source>
</reference>
<dbReference type="Proteomes" id="UP000622166">
    <property type="component" value="Unassembled WGS sequence"/>
</dbReference>
<organism evidence="3 4">
    <name type="scientific">Streptomyces poonensis</name>
    <dbReference type="NCBI Taxonomy" id="68255"/>
    <lineage>
        <taxon>Bacteria</taxon>
        <taxon>Bacillati</taxon>
        <taxon>Actinomycetota</taxon>
        <taxon>Actinomycetes</taxon>
        <taxon>Kitasatosporales</taxon>
        <taxon>Streptomycetaceae</taxon>
        <taxon>Streptomyces</taxon>
    </lineage>
</organism>
<accession>A0A918PW84</accession>
<keyword evidence="4" id="KW-1185">Reference proteome</keyword>
<keyword evidence="1 2" id="KW-0732">Signal</keyword>
<dbReference type="SUPFAM" id="SSF50974">
    <property type="entry name" value="Nitrous oxide reductase, N-terminal domain"/>
    <property type="match status" value="1"/>
</dbReference>
<proteinExistence type="predicted"/>
<gene>
    <name evidence="3" type="ORF">GCM10010365_48740</name>
</gene>
<evidence type="ECO:0000256" key="1">
    <source>
        <dbReference type="ARBA" id="ARBA00022729"/>
    </source>
</evidence>
<dbReference type="PANTHER" id="PTHR44103:SF1">
    <property type="entry name" value="PROPROTEIN CONVERTASE P"/>
    <property type="match status" value="1"/>
</dbReference>
<feature type="chain" id="PRO_5038810739" description="FlgD Ig-like domain-containing protein" evidence="2">
    <location>
        <begin position="29"/>
        <end position="1039"/>
    </location>
</feature>
<name>A0A918PW84_9ACTN</name>
<comment type="caution">
    <text evidence="3">The sequence shown here is derived from an EMBL/GenBank/DDBJ whole genome shotgun (WGS) entry which is preliminary data.</text>
</comment>
<dbReference type="Gene3D" id="2.130.10.130">
    <property type="entry name" value="Integrin alpha, N-terminal"/>
    <property type="match status" value="1"/>
</dbReference>
<protein>
    <recommendedName>
        <fullName evidence="5">FlgD Ig-like domain-containing protein</fullName>
    </recommendedName>
</protein>
<evidence type="ECO:0000313" key="4">
    <source>
        <dbReference type="Proteomes" id="UP000622166"/>
    </source>
</evidence>
<reference evidence="3" key="2">
    <citation type="submission" date="2020-09" db="EMBL/GenBank/DDBJ databases">
        <authorList>
            <person name="Sun Q."/>
            <person name="Ohkuma M."/>
        </authorList>
    </citation>
    <scope>NUCLEOTIDE SEQUENCE</scope>
    <source>
        <strain evidence="3">JCM 4815</strain>
    </source>
</reference>
<dbReference type="InterPro" id="IPR028994">
    <property type="entry name" value="Integrin_alpha_N"/>
</dbReference>
<dbReference type="Gene3D" id="2.60.40.4070">
    <property type="match status" value="1"/>
</dbReference>
<dbReference type="EMBL" id="BMVW01000010">
    <property type="protein sequence ID" value="GGZ22758.1"/>
    <property type="molecule type" value="Genomic_DNA"/>
</dbReference>
<dbReference type="InterPro" id="IPR011045">
    <property type="entry name" value="N2O_reductase_N"/>
</dbReference>
<evidence type="ECO:0000313" key="3">
    <source>
        <dbReference type="EMBL" id="GGZ22758.1"/>
    </source>
</evidence>
<dbReference type="PANTHER" id="PTHR44103">
    <property type="entry name" value="PROPROTEIN CONVERTASE P"/>
    <property type="match status" value="1"/>
</dbReference>
<evidence type="ECO:0000256" key="2">
    <source>
        <dbReference type="SAM" id="SignalP"/>
    </source>
</evidence>
<dbReference type="SUPFAM" id="SSF69318">
    <property type="entry name" value="Integrin alpha N-terminal domain"/>
    <property type="match status" value="1"/>
</dbReference>
<evidence type="ECO:0008006" key="5">
    <source>
        <dbReference type="Google" id="ProtNLM"/>
    </source>
</evidence>